<dbReference type="GO" id="GO:0020037">
    <property type="term" value="F:heme binding"/>
    <property type="evidence" value="ECO:0007669"/>
    <property type="project" value="InterPro"/>
</dbReference>
<gene>
    <name evidence="6" type="primary">RvY_04827-1</name>
    <name evidence="6" type="synonym">RvY_04827.1</name>
    <name evidence="6" type="ORF">RvY_04827</name>
</gene>
<evidence type="ECO:0000256" key="1">
    <source>
        <dbReference type="ARBA" id="ARBA00004613"/>
    </source>
</evidence>
<dbReference type="PANTHER" id="PTHR11475">
    <property type="entry name" value="OXIDASE/PEROXIDASE"/>
    <property type="match status" value="1"/>
</dbReference>
<keyword evidence="5" id="KW-0732">Signal</keyword>
<keyword evidence="3" id="KW-0575">Peroxidase</keyword>
<protein>
    <submittedName>
        <fullName evidence="6">Uncharacterized protein</fullName>
    </submittedName>
</protein>
<evidence type="ECO:0000256" key="5">
    <source>
        <dbReference type="SAM" id="SignalP"/>
    </source>
</evidence>
<dbReference type="InterPro" id="IPR010255">
    <property type="entry name" value="Haem_peroxidase_sf"/>
</dbReference>
<comment type="caution">
    <text evidence="6">The sequence shown here is derived from an EMBL/GenBank/DDBJ whole genome shotgun (WGS) entry which is preliminary data.</text>
</comment>
<dbReference type="OrthoDB" id="823504at2759"/>
<dbReference type="SUPFAM" id="SSF48113">
    <property type="entry name" value="Heme-dependent peroxidases"/>
    <property type="match status" value="1"/>
</dbReference>
<accession>A0A1D1USZ6</accession>
<evidence type="ECO:0000256" key="3">
    <source>
        <dbReference type="ARBA" id="ARBA00022559"/>
    </source>
</evidence>
<dbReference type="InterPro" id="IPR037120">
    <property type="entry name" value="Haem_peroxidase_sf_animal"/>
</dbReference>
<dbReference type="GO" id="GO:0006979">
    <property type="term" value="P:response to oxidative stress"/>
    <property type="evidence" value="ECO:0007669"/>
    <property type="project" value="InterPro"/>
</dbReference>
<keyword evidence="2" id="KW-0964">Secreted</keyword>
<evidence type="ECO:0000256" key="4">
    <source>
        <dbReference type="ARBA" id="ARBA00023180"/>
    </source>
</evidence>
<name>A0A1D1USZ6_RAMVA</name>
<dbReference type="PANTHER" id="PTHR11475:SF4">
    <property type="entry name" value="CHORION PEROXIDASE"/>
    <property type="match status" value="1"/>
</dbReference>
<dbReference type="EMBL" id="BDGG01000002">
    <property type="protein sequence ID" value="GAU92789.1"/>
    <property type="molecule type" value="Genomic_DNA"/>
</dbReference>
<dbReference type="Pfam" id="PF03098">
    <property type="entry name" value="An_peroxidase"/>
    <property type="match status" value="1"/>
</dbReference>
<dbReference type="STRING" id="947166.A0A1D1USZ6"/>
<dbReference type="Gene3D" id="1.10.640.10">
    <property type="entry name" value="Haem peroxidase domain superfamily, animal type"/>
    <property type="match status" value="1"/>
</dbReference>
<organism evidence="6 7">
    <name type="scientific">Ramazzottius varieornatus</name>
    <name type="common">Water bear</name>
    <name type="synonym">Tardigrade</name>
    <dbReference type="NCBI Taxonomy" id="947166"/>
    <lineage>
        <taxon>Eukaryota</taxon>
        <taxon>Metazoa</taxon>
        <taxon>Ecdysozoa</taxon>
        <taxon>Tardigrada</taxon>
        <taxon>Eutardigrada</taxon>
        <taxon>Parachela</taxon>
        <taxon>Hypsibioidea</taxon>
        <taxon>Ramazzottiidae</taxon>
        <taxon>Ramazzottius</taxon>
    </lineage>
</organism>
<dbReference type="PROSITE" id="PS50292">
    <property type="entry name" value="PEROXIDASE_3"/>
    <property type="match status" value="1"/>
</dbReference>
<dbReference type="Proteomes" id="UP000186922">
    <property type="component" value="Unassembled WGS sequence"/>
</dbReference>
<keyword evidence="7" id="KW-1185">Reference proteome</keyword>
<dbReference type="AlphaFoldDB" id="A0A1D1USZ6"/>
<sequence length="435" mass="47321">MMPKMLLLFMLVASCLSHEIVRQKRQDFQFPDFSREMFGRSDTSDIFSNNNANFPNLFNQKFTSFSSTPFGSFSFQPSFSIPAAPAASSSSSFPSFDKLASAFGSNMAKPTITSFFDSSQNVHPQQRPEVPTMDFASFGSPPAPSPQSMNLQLPAFTSNFPTQSWDITSDMNSQIGNIFKQNGQWALPANFVQQKFDEAWAKSTAQFGTMPSVSGGAATGFPTLKFGSAGSQNDIFAGTKPDSLDIAKNAFTLEDFSKSLSKQLNLNKTSAAFTLPLVSINPNTVAPAAQQVPATEVVPDDTPIATPASQPECSEQPAIPVSEFLNPARQPACARNKYRTHSGECNNLCFPTRGKDSTVFIRLLGPDYADGIAEPRKNSQGRPLPSARFVSSALIGNKVRLAPTWTNMFMAFGQFTVCNHNFSASRRTFDSGILL</sequence>
<dbReference type="GO" id="GO:0005576">
    <property type="term" value="C:extracellular region"/>
    <property type="evidence" value="ECO:0007669"/>
    <property type="project" value="UniProtKB-SubCell"/>
</dbReference>
<dbReference type="GO" id="GO:0004601">
    <property type="term" value="F:peroxidase activity"/>
    <property type="evidence" value="ECO:0007669"/>
    <property type="project" value="UniProtKB-KW"/>
</dbReference>
<comment type="subcellular location">
    <subcellularLocation>
        <location evidence="1">Secreted</location>
    </subcellularLocation>
</comment>
<keyword evidence="3" id="KW-0560">Oxidoreductase</keyword>
<reference evidence="6 7" key="1">
    <citation type="journal article" date="2016" name="Nat. Commun.">
        <title>Extremotolerant tardigrade genome and improved radiotolerance of human cultured cells by tardigrade-unique protein.</title>
        <authorList>
            <person name="Hashimoto T."/>
            <person name="Horikawa D.D."/>
            <person name="Saito Y."/>
            <person name="Kuwahara H."/>
            <person name="Kozuka-Hata H."/>
            <person name="Shin-I T."/>
            <person name="Minakuchi Y."/>
            <person name="Ohishi K."/>
            <person name="Motoyama A."/>
            <person name="Aizu T."/>
            <person name="Enomoto A."/>
            <person name="Kondo K."/>
            <person name="Tanaka S."/>
            <person name="Hara Y."/>
            <person name="Koshikawa S."/>
            <person name="Sagara H."/>
            <person name="Miura T."/>
            <person name="Yokobori S."/>
            <person name="Miyagawa K."/>
            <person name="Suzuki Y."/>
            <person name="Kubo T."/>
            <person name="Oyama M."/>
            <person name="Kohara Y."/>
            <person name="Fujiyama A."/>
            <person name="Arakawa K."/>
            <person name="Katayama T."/>
            <person name="Toyoda A."/>
            <person name="Kunieda T."/>
        </authorList>
    </citation>
    <scope>NUCLEOTIDE SEQUENCE [LARGE SCALE GENOMIC DNA]</scope>
    <source>
        <strain evidence="6 7">YOKOZUNA-1</strain>
    </source>
</reference>
<evidence type="ECO:0000313" key="7">
    <source>
        <dbReference type="Proteomes" id="UP000186922"/>
    </source>
</evidence>
<proteinExistence type="predicted"/>
<evidence type="ECO:0000256" key="2">
    <source>
        <dbReference type="ARBA" id="ARBA00022525"/>
    </source>
</evidence>
<feature type="signal peptide" evidence="5">
    <location>
        <begin position="1"/>
        <end position="17"/>
    </location>
</feature>
<dbReference type="PROSITE" id="PS51257">
    <property type="entry name" value="PROKAR_LIPOPROTEIN"/>
    <property type="match status" value="1"/>
</dbReference>
<dbReference type="InterPro" id="IPR019791">
    <property type="entry name" value="Haem_peroxidase_animal"/>
</dbReference>
<evidence type="ECO:0000313" key="6">
    <source>
        <dbReference type="EMBL" id="GAU92789.1"/>
    </source>
</evidence>
<feature type="chain" id="PRO_5008897579" evidence="5">
    <location>
        <begin position="18"/>
        <end position="435"/>
    </location>
</feature>
<keyword evidence="4" id="KW-0325">Glycoprotein</keyword>